<dbReference type="PANTHER" id="PTHR30290">
    <property type="entry name" value="PERIPLASMIC BINDING COMPONENT OF ABC TRANSPORTER"/>
    <property type="match status" value="1"/>
</dbReference>
<dbReference type="PIRSF" id="PIRSF002741">
    <property type="entry name" value="MppA"/>
    <property type="match status" value="1"/>
</dbReference>
<name>A0A4R1K3R1_9GAMM</name>
<comment type="subcellular location">
    <subcellularLocation>
        <location evidence="1">Cell envelope</location>
    </subcellularLocation>
</comment>
<protein>
    <submittedName>
        <fullName evidence="7">Oligopeptide transport system substrate-binding protein</fullName>
    </submittedName>
</protein>
<dbReference type="PANTHER" id="PTHR30290:SF10">
    <property type="entry name" value="PERIPLASMIC OLIGOPEPTIDE-BINDING PROTEIN-RELATED"/>
    <property type="match status" value="1"/>
</dbReference>
<dbReference type="GO" id="GO:0030288">
    <property type="term" value="C:outer membrane-bounded periplasmic space"/>
    <property type="evidence" value="ECO:0007669"/>
    <property type="project" value="TreeGrafter"/>
</dbReference>
<comment type="similarity">
    <text evidence="2">Belongs to the bacterial solute-binding protein 5 family.</text>
</comment>
<proteinExistence type="inferred from homology"/>
<feature type="signal peptide" evidence="5">
    <location>
        <begin position="1"/>
        <end position="24"/>
    </location>
</feature>
<dbReference type="AlphaFoldDB" id="A0A4R1K3R1"/>
<evidence type="ECO:0000259" key="6">
    <source>
        <dbReference type="Pfam" id="PF00496"/>
    </source>
</evidence>
<dbReference type="CDD" id="cd08504">
    <property type="entry name" value="PBP2_OppA"/>
    <property type="match status" value="1"/>
</dbReference>
<evidence type="ECO:0000313" key="7">
    <source>
        <dbReference type="EMBL" id="TCK58537.1"/>
    </source>
</evidence>
<organism evidence="7 8">
    <name type="scientific">Celerinatantimonas diazotrophica</name>
    <dbReference type="NCBI Taxonomy" id="412034"/>
    <lineage>
        <taxon>Bacteria</taxon>
        <taxon>Pseudomonadati</taxon>
        <taxon>Pseudomonadota</taxon>
        <taxon>Gammaproteobacteria</taxon>
        <taxon>Celerinatantimonadaceae</taxon>
        <taxon>Celerinatantimonas</taxon>
    </lineage>
</organism>
<dbReference type="FunFam" id="3.90.76.10:FF:000001">
    <property type="entry name" value="Oligopeptide ABC transporter substrate-binding protein"/>
    <property type="match status" value="1"/>
</dbReference>
<dbReference type="Gene3D" id="3.40.190.10">
    <property type="entry name" value="Periplasmic binding protein-like II"/>
    <property type="match status" value="1"/>
</dbReference>
<sequence length="540" mass="60531">MNLNKKMLSSLIVSAMLSATTAYAATVPAGTKLAKKQVMVINNGAEPGSLDPQLVQGVPGQHLAQQLFEGLVSQDSNGKTVPGVAKSWDNKDNKVFTFHLRDDAKWSNGKPVTAQDFVYAWRRLVNPKTASPYAYYLQLTNILNVDGIVDGKKDPKTLGVKALNAHTLQVTLSSPVPYFVKMMANASVFPVYPPAIKKWGDKWTQPGHMVSNGAYKLVKWVVNGRIVMTRNDQYWDNKHTVINKVTFLPISDQVAAMNRFMAGGIDMTYEVPNEQFKHLKKDYPQDLKVTPYLCNYYYDFNNKKPPFNDVRVRKALSYAINRNIITKFVTGKGEKPLYGFVPNGVEGFHTPKIAYAEMTQAQRLAKAKALMKEAGYGKGGKPLDVSILYNTSANHKKIALAVGQMWKAIGVNVTLENQEWKTFLQTRQNHNFTVARDAWCGDYNEASTFMTLLMTGNAQNNADYSNPKYDAIMKKALDTANDAARNKLYEKAEEIFAKDMPVAPVYSYVNARLVKPIVGGYPMHNALDYYYVKNFYLKAK</sequence>
<evidence type="ECO:0000256" key="3">
    <source>
        <dbReference type="ARBA" id="ARBA00022448"/>
    </source>
</evidence>
<evidence type="ECO:0000256" key="4">
    <source>
        <dbReference type="ARBA" id="ARBA00022729"/>
    </source>
</evidence>
<dbReference type="Proteomes" id="UP000295565">
    <property type="component" value="Unassembled WGS sequence"/>
</dbReference>
<dbReference type="FunFam" id="3.10.105.10:FF:000001">
    <property type="entry name" value="Oligopeptide ABC transporter, oligopeptide-binding protein"/>
    <property type="match status" value="1"/>
</dbReference>
<reference evidence="7 8" key="1">
    <citation type="submission" date="2019-03" db="EMBL/GenBank/DDBJ databases">
        <title>Genomic Encyclopedia of Type Strains, Phase IV (KMG-IV): sequencing the most valuable type-strain genomes for metagenomic binning, comparative biology and taxonomic classification.</title>
        <authorList>
            <person name="Goeker M."/>
        </authorList>
    </citation>
    <scope>NUCLEOTIDE SEQUENCE [LARGE SCALE GENOMIC DNA]</scope>
    <source>
        <strain evidence="7 8">DSM 18577</strain>
    </source>
</reference>
<dbReference type="OrthoDB" id="9801912at2"/>
<evidence type="ECO:0000313" key="8">
    <source>
        <dbReference type="Proteomes" id="UP000295565"/>
    </source>
</evidence>
<dbReference type="InterPro" id="IPR023765">
    <property type="entry name" value="SBP_5_CS"/>
</dbReference>
<dbReference type="InterPro" id="IPR039424">
    <property type="entry name" value="SBP_5"/>
</dbReference>
<dbReference type="GO" id="GO:1904680">
    <property type="term" value="F:peptide transmembrane transporter activity"/>
    <property type="evidence" value="ECO:0007669"/>
    <property type="project" value="TreeGrafter"/>
</dbReference>
<keyword evidence="8" id="KW-1185">Reference proteome</keyword>
<evidence type="ECO:0000256" key="5">
    <source>
        <dbReference type="SAM" id="SignalP"/>
    </source>
</evidence>
<dbReference type="Gene3D" id="3.90.76.10">
    <property type="entry name" value="Dipeptide-binding Protein, Domain 1"/>
    <property type="match status" value="1"/>
</dbReference>
<dbReference type="InterPro" id="IPR030678">
    <property type="entry name" value="Peptide/Ni-bd"/>
</dbReference>
<dbReference type="Gene3D" id="3.10.105.10">
    <property type="entry name" value="Dipeptide-binding Protein, Domain 3"/>
    <property type="match status" value="1"/>
</dbReference>
<dbReference type="GO" id="GO:0015833">
    <property type="term" value="P:peptide transport"/>
    <property type="evidence" value="ECO:0007669"/>
    <property type="project" value="TreeGrafter"/>
</dbReference>
<dbReference type="PROSITE" id="PS01040">
    <property type="entry name" value="SBP_BACTERIAL_5"/>
    <property type="match status" value="1"/>
</dbReference>
<accession>A0A4R1K3R1</accession>
<dbReference type="SUPFAM" id="SSF53850">
    <property type="entry name" value="Periplasmic binding protein-like II"/>
    <property type="match status" value="1"/>
</dbReference>
<dbReference type="EMBL" id="SMGD01000011">
    <property type="protein sequence ID" value="TCK58537.1"/>
    <property type="molecule type" value="Genomic_DNA"/>
</dbReference>
<gene>
    <name evidence="7" type="ORF">EV690_0664</name>
</gene>
<feature type="chain" id="PRO_5020523625" evidence="5">
    <location>
        <begin position="25"/>
        <end position="540"/>
    </location>
</feature>
<dbReference type="GO" id="GO:0043190">
    <property type="term" value="C:ATP-binding cassette (ABC) transporter complex"/>
    <property type="evidence" value="ECO:0007669"/>
    <property type="project" value="InterPro"/>
</dbReference>
<comment type="caution">
    <text evidence="7">The sequence shown here is derived from an EMBL/GenBank/DDBJ whole genome shotgun (WGS) entry which is preliminary data.</text>
</comment>
<evidence type="ECO:0000256" key="1">
    <source>
        <dbReference type="ARBA" id="ARBA00004196"/>
    </source>
</evidence>
<dbReference type="Pfam" id="PF00496">
    <property type="entry name" value="SBP_bac_5"/>
    <property type="match status" value="1"/>
</dbReference>
<feature type="domain" description="Solute-binding protein family 5" evidence="6">
    <location>
        <begin position="80"/>
        <end position="460"/>
    </location>
</feature>
<keyword evidence="3" id="KW-0813">Transport</keyword>
<dbReference type="RefSeq" id="WP_131911508.1">
    <property type="nucleotide sequence ID" value="NZ_OU594967.1"/>
</dbReference>
<evidence type="ECO:0000256" key="2">
    <source>
        <dbReference type="ARBA" id="ARBA00005695"/>
    </source>
</evidence>
<keyword evidence="4 5" id="KW-0732">Signal</keyword>
<dbReference type="InterPro" id="IPR000914">
    <property type="entry name" value="SBP_5_dom"/>
</dbReference>